<dbReference type="STRING" id="504800.SAMN04488085_1301"/>
<dbReference type="GO" id="GO:0005886">
    <property type="term" value="C:plasma membrane"/>
    <property type="evidence" value="ECO:0007669"/>
    <property type="project" value="TreeGrafter"/>
</dbReference>
<dbReference type="InterPro" id="IPR003660">
    <property type="entry name" value="HAMP_dom"/>
</dbReference>
<dbReference type="AlphaFoldDB" id="A0A1I4LY01"/>
<comment type="similarity">
    <text evidence="4">Belongs to the methyl-accepting chemotaxis (MCP) protein family.</text>
</comment>
<dbReference type="Pfam" id="PF00672">
    <property type="entry name" value="HAMP"/>
    <property type="match status" value="1"/>
</dbReference>
<evidence type="ECO:0000256" key="2">
    <source>
        <dbReference type="ARBA" id="ARBA00022692"/>
    </source>
</evidence>
<dbReference type="EMBL" id="FOSW01000030">
    <property type="protein sequence ID" value="SFL95891.1"/>
    <property type="molecule type" value="Genomic_DNA"/>
</dbReference>
<feature type="domain" description="HAMP" evidence="6">
    <location>
        <begin position="219"/>
        <end position="271"/>
    </location>
</feature>
<dbReference type="PANTHER" id="PTHR43531:SF11">
    <property type="entry name" value="METHYL-ACCEPTING CHEMOTAXIS PROTEIN 3"/>
    <property type="match status" value="1"/>
</dbReference>
<accession>A0A1I4LY01</accession>
<dbReference type="InterPro" id="IPR051310">
    <property type="entry name" value="MCP_chemotaxis"/>
</dbReference>
<keyword evidence="5" id="KW-0472">Membrane</keyword>
<dbReference type="GO" id="GO:0004888">
    <property type="term" value="F:transmembrane signaling receptor activity"/>
    <property type="evidence" value="ECO:0007669"/>
    <property type="project" value="TreeGrafter"/>
</dbReference>
<dbReference type="SMART" id="SM00304">
    <property type="entry name" value="HAMP"/>
    <property type="match status" value="1"/>
</dbReference>
<reference evidence="8" key="1">
    <citation type="submission" date="2016-10" db="EMBL/GenBank/DDBJ databases">
        <authorList>
            <person name="Varghese N."/>
            <person name="Submissions S."/>
        </authorList>
    </citation>
    <scope>NUCLEOTIDE SEQUENCE [LARGE SCALE GENOMIC DNA]</scope>
    <source>
        <strain evidence="8">DSM 45317</strain>
    </source>
</reference>
<dbReference type="InterPro" id="IPR024478">
    <property type="entry name" value="HlyB_4HB_MCP"/>
</dbReference>
<keyword evidence="2 5" id="KW-0812">Transmembrane</keyword>
<dbReference type="RefSeq" id="WP_177212967.1">
    <property type="nucleotide sequence ID" value="NZ_FOSW01000030.1"/>
</dbReference>
<dbReference type="Gene3D" id="6.10.340.10">
    <property type="match status" value="1"/>
</dbReference>
<sequence length="308" mass="32374">MSKTVTRWVRDRGVAVKITASVGIAVLVAVFVGVLGLNSLSATADRTTAMYTQNTMGAQLSEEIRFHYMSYRLHATNMNSASTPEAQSAARKLRDAEHEAMLAAVDKLRTETQPSAEVLELVAEVMDDYDQYLVLADQAFDLRAAGKLAEYDALRADQIAPLSNEIVTDFADLSATQQDAARESAAAAKDAYAGTRTTLILAIAIGSVVALLAGIFVARSIASAVNRVRRTAERLAEGDLTQATEVDQGDEIGRMAAAIDAAQSNLRAVLASVVSSADAVAASSEELSASSAQISASAEETSAQSGVV</sequence>
<dbReference type="SUPFAM" id="SSF158472">
    <property type="entry name" value="HAMP domain-like"/>
    <property type="match status" value="1"/>
</dbReference>
<name>A0A1I4LY01_9ACTN</name>
<dbReference type="PANTHER" id="PTHR43531">
    <property type="entry name" value="PROTEIN ICFG"/>
    <property type="match status" value="1"/>
</dbReference>
<evidence type="ECO:0000256" key="3">
    <source>
        <dbReference type="ARBA" id="ARBA00022989"/>
    </source>
</evidence>
<dbReference type="PROSITE" id="PS50885">
    <property type="entry name" value="HAMP"/>
    <property type="match status" value="1"/>
</dbReference>
<feature type="transmembrane region" description="Helical" evidence="5">
    <location>
        <begin position="199"/>
        <end position="218"/>
    </location>
</feature>
<dbReference type="GO" id="GO:0006935">
    <property type="term" value="P:chemotaxis"/>
    <property type="evidence" value="ECO:0007669"/>
    <property type="project" value="UniProtKB-KW"/>
</dbReference>
<gene>
    <name evidence="7" type="ORF">SAMN04488085_1301</name>
</gene>
<dbReference type="CDD" id="cd06225">
    <property type="entry name" value="HAMP"/>
    <property type="match status" value="1"/>
</dbReference>
<keyword evidence="1" id="KW-0145">Chemotaxis</keyword>
<dbReference type="InParanoid" id="A0A1I4LY01"/>
<evidence type="ECO:0000256" key="1">
    <source>
        <dbReference type="ARBA" id="ARBA00022500"/>
    </source>
</evidence>
<protein>
    <submittedName>
        <fullName evidence="7">Four helix bundle sensory module for signal transduction</fullName>
    </submittedName>
</protein>
<feature type="non-terminal residue" evidence="7">
    <location>
        <position position="308"/>
    </location>
</feature>
<dbReference type="GO" id="GO:0007165">
    <property type="term" value="P:signal transduction"/>
    <property type="evidence" value="ECO:0007669"/>
    <property type="project" value="InterPro"/>
</dbReference>
<feature type="transmembrane region" description="Helical" evidence="5">
    <location>
        <begin position="20"/>
        <end position="40"/>
    </location>
</feature>
<organism evidence="7 8">
    <name type="scientific">Geodermatophilus ruber</name>
    <dbReference type="NCBI Taxonomy" id="504800"/>
    <lineage>
        <taxon>Bacteria</taxon>
        <taxon>Bacillati</taxon>
        <taxon>Actinomycetota</taxon>
        <taxon>Actinomycetes</taxon>
        <taxon>Geodermatophilales</taxon>
        <taxon>Geodermatophilaceae</taxon>
        <taxon>Geodermatophilus</taxon>
    </lineage>
</organism>
<evidence type="ECO:0000313" key="8">
    <source>
        <dbReference type="Proteomes" id="UP000199152"/>
    </source>
</evidence>
<evidence type="ECO:0000256" key="5">
    <source>
        <dbReference type="SAM" id="Phobius"/>
    </source>
</evidence>
<keyword evidence="3 5" id="KW-1133">Transmembrane helix</keyword>
<proteinExistence type="inferred from homology"/>
<evidence type="ECO:0000313" key="7">
    <source>
        <dbReference type="EMBL" id="SFL95891.1"/>
    </source>
</evidence>
<dbReference type="Pfam" id="PF12729">
    <property type="entry name" value="4HB_MCP_1"/>
    <property type="match status" value="1"/>
</dbReference>
<dbReference type="Proteomes" id="UP000199152">
    <property type="component" value="Unassembled WGS sequence"/>
</dbReference>
<keyword evidence="8" id="KW-1185">Reference proteome</keyword>
<evidence type="ECO:0000259" key="6">
    <source>
        <dbReference type="PROSITE" id="PS50885"/>
    </source>
</evidence>
<evidence type="ECO:0000256" key="4">
    <source>
        <dbReference type="ARBA" id="ARBA00029447"/>
    </source>
</evidence>